<dbReference type="Proteomes" id="UP001501433">
    <property type="component" value="Unassembled WGS sequence"/>
</dbReference>
<dbReference type="InterPro" id="IPR007577">
    <property type="entry name" value="GlycoTrfase_DXD_sugar-bd_CS"/>
</dbReference>
<dbReference type="Gene3D" id="3.90.550.20">
    <property type="match status" value="1"/>
</dbReference>
<proteinExistence type="predicted"/>
<name>A0ABP9CRJ7_9FLAO</name>
<dbReference type="EMBL" id="BAABJW010000004">
    <property type="protein sequence ID" value="GAA4816954.1"/>
    <property type="molecule type" value="Genomic_DNA"/>
</dbReference>
<comment type="caution">
    <text evidence="2">The sequence shown here is derived from an EMBL/GenBank/DDBJ whole genome shotgun (WGS) entry which is preliminary data.</text>
</comment>
<dbReference type="RefSeq" id="WP_345277703.1">
    <property type="nucleotide sequence ID" value="NZ_BAABJW010000004.1"/>
</dbReference>
<protein>
    <submittedName>
        <fullName evidence="2">Glycosyltransferase</fullName>
    </submittedName>
</protein>
<keyword evidence="3" id="KW-1185">Reference proteome</keyword>
<dbReference type="PANTHER" id="PTHR32385:SF15">
    <property type="entry name" value="INOSITOL PHOSPHOCERAMIDE MANNOSYLTRANSFERASE 1"/>
    <property type="match status" value="1"/>
</dbReference>
<evidence type="ECO:0000313" key="2">
    <source>
        <dbReference type="EMBL" id="GAA4816954.1"/>
    </source>
</evidence>
<dbReference type="InterPro" id="IPR029044">
    <property type="entry name" value="Nucleotide-diphossugar_trans"/>
</dbReference>
<keyword evidence="1" id="KW-0808">Transferase</keyword>
<evidence type="ECO:0000313" key="3">
    <source>
        <dbReference type="Proteomes" id="UP001501433"/>
    </source>
</evidence>
<organism evidence="2 3">
    <name type="scientific">Litoribaculum gwangyangense</name>
    <dbReference type="NCBI Taxonomy" id="1130722"/>
    <lineage>
        <taxon>Bacteria</taxon>
        <taxon>Pseudomonadati</taxon>
        <taxon>Bacteroidota</taxon>
        <taxon>Flavobacteriia</taxon>
        <taxon>Flavobacteriales</taxon>
        <taxon>Flavobacteriaceae</taxon>
        <taxon>Litoribaculum</taxon>
    </lineage>
</organism>
<dbReference type="SUPFAM" id="SSF53448">
    <property type="entry name" value="Nucleotide-diphospho-sugar transferases"/>
    <property type="match status" value="1"/>
</dbReference>
<accession>A0ABP9CRJ7</accession>
<dbReference type="PANTHER" id="PTHR32385">
    <property type="entry name" value="MANNOSYL PHOSPHORYLINOSITOL CERAMIDE SYNTHASE"/>
    <property type="match status" value="1"/>
</dbReference>
<dbReference type="InterPro" id="IPR051706">
    <property type="entry name" value="Glycosyltransferase_domain"/>
</dbReference>
<dbReference type="Pfam" id="PF04488">
    <property type="entry name" value="Gly_transf_sug"/>
    <property type="match status" value="1"/>
</dbReference>
<sequence>MIPKIIHYCWFGGGEKSAFIKKCISTWEKYLPEYEIKCWSEKNFDVRANAFVEQAYLQKKWAFVSDYARFYVLYKEGGVYMDTDVKLLKPFPDLWFQHGFFSAHEYHPGLFEQEGIKYLNEEFLPIDKEQYIDGFCILSAIMAAKANHPFLKDCLEEYHNMSFLNKEGGMKDTNEVIIAAILGRVAVKYGYRYIDKEQILSEDMLILPSNVLVGNLTLLDNNSYAIHLINGSWLEKKGFDKFMHNIRNNHPKLFPILNIINKIRLKFKGVIKGK</sequence>
<evidence type="ECO:0000256" key="1">
    <source>
        <dbReference type="ARBA" id="ARBA00022679"/>
    </source>
</evidence>
<reference evidence="3" key="1">
    <citation type="journal article" date="2019" name="Int. J. Syst. Evol. Microbiol.">
        <title>The Global Catalogue of Microorganisms (GCM) 10K type strain sequencing project: providing services to taxonomists for standard genome sequencing and annotation.</title>
        <authorList>
            <consortium name="The Broad Institute Genomics Platform"/>
            <consortium name="The Broad Institute Genome Sequencing Center for Infectious Disease"/>
            <person name="Wu L."/>
            <person name="Ma J."/>
        </authorList>
    </citation>
    <scope>NUCLEOTIDE SEQUENCE [LARGE SCALE GENOMIC DNA]</scope>
    <source>
        <strain evidence="3">JCM 18325</strain>
    </source>
</reference>
<gene>
    <name evidence="2" type="ORF">GCM10023330_27000</name>
</gene>